<dbReference type="AlphaFoldDB" id="A0A328FA42"/>
<name>A0A328FA42_9BACT</name>
<protein>
    <submittedName>
        <fullName evidence="2">ISKra4 family transposase</fullName>
    </submittedName>
</protein>
<dbReference type="EMBL" id="QLNI01000032">
    <property type="protein sequence ID" value="RAM01086.1"/>
    <property type="molecule type" value="Genomic_DNA"/>
</dbReference>
<dbReference type="OrthoDB" id="8089897at2"/>
<accession>A0A328FA42</accession>
<proteinExistence type="predicted"/>
<evidence type="ECO:0000313" key="4">
    <source>
        <dbReference type="Proteomes" id="UP000293902"/>
    </source>
</evidence>
<dbReference type="Proteomes" id="UP000248798">
    <property type="component" value="Unassembled WGS sequence"/>
</dbReference>
<gene>
    <name evidence="2" type="ORF">DO021_15465</name>
    <name evidence="1" type="ORF">EYB58_11920</name>
</gene>
<sequence length="462" mass="53401">MKIKVQIMIEYEEKSQPIVEEIECLCRGDLLPETLGLTLNEGKELLARIQKAMVTHQATEYVAQQRSCPHCGKKRHNKGRHELILRSLFGKLHIGSPRLYTCGCQPQEKQSFSPLADRLPERTTPEFRYLQSKWASLMSYGLTVDMLEEVLPLHANTTTVVRHIHDVAGKLEAELGDEQGMFIEGCERDWEALPDPDEPLIVGIDGGYVHAREGEKRKAGWFEVIVGKSMPEKEENKRFASVHSYDQKPKRRVFEMLKNKGLQMNQDIIFLSDGGDTVRNLQMYISPQAEHLLDWFHITMRITAMKQMAKGLSEEKWLPDVQAELESIKWYLWHGNVFRALQKVEGLDFDLSCYEEDSPVVLKVGKALSEFHHYISSNQNFIPNYGERHRYREIISTAFVESTVNEVISKRMVKRQQMRWTKQGAHLLLQVRVQTLNGDLRDTFCQWYPGMTREAENLLKAA</sequence>
<dbReference type="Proteomes" id="UP000293902">
    <property type="component" value="Chromosome"/>
</dbReference>
<keyword evidence="4" id="KW-1185">Reference proteome</keyword>
<evidence type="ECO:0000313" key="1">
    <source>
        <dbReference type="EMBL" id="QBH13570.1"/>
    </source>
</evidence>
<dbReference type="EMBL" id="CP036313">
    <property type="protein sequence ID" value="QBH13570.1"/>
    <property type="molecule type" value="Genomic_DNA"/>
</dbReference>
<evidence type="ECO:0000313" key="3">
    <source>
        <dbReference type="Proteomes" id="UP000248798"/>
    </source>
</evidence>
<dbReference type="NCBIfam" id="NF033572">
    <property type="entry name" value="transpos_ISKra4"/>
    <property type="match status" value="1"/>
</dbReference>
<dbReference type="RefSeq" id="WP_111958287.1">
    <property type="nucleotide sequence ID" value="NZ_CP036313.1"/>
</dbReference>
<organism evidence="2 3">
    <name type="scientific">Desulfobacter hydrogenophilus</name>
    <dbReference type="NCBI Taxonomy" id="2291"/>
    <lineage>
        <taxon>Bacteria</taxon>
        <taxon>Pseudomonadati</taxon>
        <taxon>Thermodesulfobacteriota</taxon>
        <taxon>Desulfobacteria</taxon>
        <taxon>Desulfobacterales</taxon>
        <taxon>Desulfobacteraceae</taxon>
        <taxon>Desulfobacter</taxon>
    </lineage>
</organism>
<reference evidence="1 4" key="2">
    <citation type="submission" date="2019-02" db="EMBL/GenBank/DDBJ databases">
        <title>Complete genome sequence of Desulfobacter hydrogenophilus AcRS1.</title>
        <authorList>
            <person name="Marietou A."/>
            <person name="Lund M.B."/>
            <person name="Marshall I.P.G."/>
            <person name="Schreiber L."/>
            <person name="Jorgensen B."/>
        </authorList>
    </citation>
    <scope>NUCLEOTIDE SEQUENCE [LARGE SCALE GENOMIC DNA]</scope>
    <source>
        <strain evidence="1 4">AcRS1</strain>
    </source>
</reference>
<reference evidence="2 3" key="1">
    <citation type="submission" date="2018-06" db="EMBL/GenBank/DDBJ databases">
        <title>Complete Genome Sequence of Desulfobacter hydrogenophilus (DSM3380).</title>
        <authorList>
            <person name="Marietou A."/>
            <person name="Schreiber L."/>
            <person name="Marshall I."/>
            <person name="Jorgensen B."/>
        </authorList>
    </citation>
    <scope>NUCLEOTIDE SEQUENCE [LARGE SCALE GENOMIC DNA]</scope>
    <source>
        <strain evidence="2 3">DSM 3380</strain>
    </source>
</reference>
<evidence type="ECO:0000313" key="2">
    <source>
        <dbReference type="EMBL" id="RAM01086.1"/>
    </source>
</evidence>